<comment type="function">
    <text evidence="13">DNA-dependent ATPase involved in processing of recombination intermediates, plays a role in repairing DNA breaks. Stimulates the branch migration of RecA-mediated strand transfer reactions, allowing the 3' invading strand to extend heteroduplex DNA faster. Binds ssDNA in the presence of ADP but not other nucleotides, has ATPase activity that is stimulated by ssDNA and various branched DNA structures, but inhibited by SSB. Does not have RecA's homology-searching function.</text>
</comment>
<evidence type="ECO:0000256" key="13">
    <source>
        <dbReference type="RuleBase" id="RU003555"/>
    </source>
</evidence>
<dbReference type="InterPro" id="IPR041166">
    <property type="entry name" value="Rubredoxin_2"/>
</dbReference>
<dbReference type="NCBIfam" id="TIGR00416">
    <property type="entry name" value="sms"/>
    <property type="match status" value="1"/>
</dbReference>
<evidence type="ECO:0000256" key="3">
    <source>
        <dbReference type="ARBA" id="ARBA00022763"/>
    </source>
</evidence>
<dbReference type="Gene3D" id="3.40.50.300">
    <property type="entry name" value="P-loop containing nucleotide triphosphate hydrolases"/>
    <property type="match status" value="1"/>
</dbReference>
<feature type="binding site" evidence="11">
    <location>
        <begin position="96"/>
        <end position="103"/>
    </location>
    <ligand>
        <name>ATP</name>
        <dbReference type="ChEBI" id="CHEBI:30616"/>
    </ligand>
</feature>
<dbReference type="SUPFAM" id="SSF54211">
    <property type="entry name" value="Ribosomal protein S5 domain 2-like"/>
    <property type="match status" value="1"/>
</dbReference>
<keyword evidence="4 13" id="KW-0863">Zinc-finger</keyword>
<dbReference type="SMART" id="SM00382">
    <property type="entry name" value="AAA"/>
    <property type="match status" value="1"/>
</dbReference>
<dbReference type="HAMAP" id="MF_01498">
    <property type="entry name" value="RadA_bact"/>
    <property type="match status" value="1"/>
</dbReference>
<dbReference type="PANTHER" id="PTHR32472">
    <property type="entry name" value="DNA REPAIR PROTEIN RADA"/>
    <property type="match status" value="1"/>
</dbReference>
<evidence type="ECO:0000256" key="2">
    <source>
        <dbReference type="ARBA" id="ARBA00022741"/>
    </source>
</evidence>
<keyword evidence="10 11" id="KW-0234">DNA repair</keyword>
<keyword evidence="8 11" id="KW-0346">Stress response</keyword>
<dbReference type="GO" id="GO:0140664">
    <property type="term" value="F:ATP-dependent DNA damage sensor activity"/>
    <property type="evidence" value="ECO:0007669"/>
    <property type="project" value="InterPro"/>
</dbReference>
<evidence type="ECO:0000256" key="11">
    <source>
        <dbReference type="HAMAP-Rule" id="MF_01498"/>
    </source>
</evidence>
<keyword evidence="1 11" id="KW-0479">Metal-binding</keyword>
<dbReference type="Pfam" id="PF18073">
    <property type="entry name" value="Zn_ribbon_LapB"/>
    <property type="match status" value="1"/>
</dbReference>
<dbReference type="PROSITE" id="PS50162">
    <property type="entry name" value="RECA_2"/>
    <property type="match status" value="1"/>
</dbReference>
<evidence type="ECO:0000256" key="10">
    <source>
        <dbReference type="ARBA" id="ARBA00023204"/>
    </source>
</evidence>
<evidence type="ECO:0000256" key="6">
    <source>
        <dbReference type="ARBA" id="ARBA00022833"/>
    </source>
</evidence>
<dbReference type="EMBL" id="MEVT01000020">
    <property type="protein sequence ID" value="OGC62365.1"/>
    <property type="molecule type" value="Genomic_DNA"/>
</dbReference>
<dbReference type="GO" id="GO:0005524">
    <property type="term" value="F:ATP binding"/>
    <property type="evidence" value="ECO:0007669"/>
    <property type="project" value="UniProtKB-UniRule"/>
</dbReference>
<evidence type="ECO:0000256" key="5">
    <source>
        <dbReference type="ARBA" id="ARBA00022801"/>
    </source>
</evidence>
<reference evidence="15 16" key="1">
    <citation type="journal article" date="2016" name="Nat. Commun.">
        <title>Thousands of microbial genomes shed light on interconnected biogeochemical processes in an aquifer system.</title>
        <authorList>
            <person name="Anantharaman K."/>
            <person name="Brown C.T."/>
            <person name="Hug L.A."/>
            <person name="Sharon I."/>
            <person name="Castelle C.J."/>
            <person name="Probst A.J."/>
            <person name="Thomas B.C."/>
            <person name="Singh A."/>
            <person name="Wilkins M.J."/>
            <person name="Karaoz U."/>
            <person name="Brodie E.L."/>
            <person name="Williams K.H."/>
            <person name="Hubbard S.S."/>
            <person name="Banfield J.F."/>
        </authorList>
    </citation>
    <scope>NUCLEOTIDE SEQUENCE [LARGE SCALE GENOMIC DNA]</scope>
</reference>
<dbReference type="InterPro" id="IPR020588">
    <property type="entry name" value="RecA_ATP-bd"/>
</dbReference>
<dbReference type="PANTHER" id="PTHR32472:SF10">
    <property type="entry name" value="DNA REPAIR PROTEIN RADA-LIKE PROTEIN"/>
    <property type="match status" value="1"/>
</dbReference>
<evidence type="ECO:0000256" key="8">
    <source>
        <dbReference type="ARBA" id="ARBA00023016"/>
    </source>
</evidence>
<dbReference type="SUPFAM" id="SSF52540">
    <property type="entry name" value="P-loop containing nucleoside triphosphate hydrolases"/>
    <property type="match status" value="1"/>
</dbReference>
<organism evidence="15 16">
    <name type="scientific">candidate division WWE3 bacterium RIFOXYA2_FULL_46_9</name>
    <dbReference type="NCBI Taxonomy" id="1802636"/>
    <lineage>
        <taxon>Bacteria</taxon>
        <taxon>Katanobacteria</taxon>
    </lineage>
</organism>
<dbReference type="CDD" id="cd01121">
    <property type="entry name" value="RadA_SMS_N"/>
    <property type="match status" value="1"/>
</dbReference>
<evidence type="ECO:0000313" key="15">
    <source>
        <dbReference type="EMBL" id="OGC62365.1"/>
    </source>
</evidence>
<dbReference type="GO" id="GO:0003684">
    <property type="term" value="F:damaged DNA binding"/>
    <property type="evidence" value="ECO:0007669"/>
    <property type="project" value="InterPro"/>
</dbReference>
<comment type="caution">
    <text evidence="15">The sequence shown here is derived from an EMBL/GenBank/DDBJ whole genome shotgun (WGS) entry which is preliminary data.</text>
</comment>
<keyword evidence="2 11" id="KW-0547">Nucleotide-binding</keyword>
<comment type="function">
    <text evidence="11">Plays a role in repairing double-strand DNA breaks, probably involving stabilizing or processing branched DNA or blocked replication forks.</text>
</comment>
<dbReference type="InterPro" id="IPR003593">
    <property type="entry name" value="AAA+_ATPase"/>
</dbReference>
<dbReference type="FunFam" id="3.40.50.300:FF:000050">
    <property type="entry name" value="DNA repair protein RadA"/>
    <property type="match status" value="1"/>
</dbReference>
<dbReference type="Pfam" id="PF13541">
    <property type="entry name" value="ChlI"/>
    <property type="match status" value="1"/>
</dbReference>
<dbReference type="PRINTS" id="PR01874">
    <property type="entry name" value="DNAREPAIRADA"/>
</dbReference>
<dbReference type="Pfam" id="PF13481">
    <property type="entry name" value="AAA_25"/>
    <property type="match status" value="1"/>
</dbReference>
<feature type="region of interest" description="Lon-protease-like" evidence="11">
    <location>
        <begin position="350"/>
        <end position="437"/>
    </location>
</feature>
<dbReference type="AlphaFoldDB" id="A0A1F4VZ59"/>
<dbReference type="GO" id="GO:0016787">
    <property type="term" value="F:hydrolase activity"/>
    <property type="evidence" value="ECO:0007669"/>
    <property type="project" value="UniProtKB-KW"/>
</dbReference>
<evidence type="ECO:0000256" key="9">
    <source>
        <dbReference type="ARBA" id="ARBA00023125"/>
    </source>
</evidence>
<keyword evidence="5" id="KW-0378">Hydrolase</keyword>
<dbReference type="InterPro" id="IPR027417">
    <property type="entry name" value="P-loop_NTPase"/>
</dbReference>
<accession>A0A1F4VZ59</accession>
<dbReference type="InterPro" id="IPR020568">
    <property type="entry name" value="Ribosomal_Su5_D2-typ_SF"/>
</dbReference>
<comment type="similarity">
    <text evidence="11 13">Belongs to the RecA family. RadA subfamily.</text>
</comment>
<sequence>MPKLKKIYICQSCAYQTSQWVGQCPQCNEWNTFSEDVIDVSSSNSSGRKAQFNPSKIVKLSQVKKENIQRVSSNITEFDRVLGGGFVPGQVILLAGDPGIGKSTLLTQICSSVSMPILYVCGEESPEQIKLRTTRVGYKGDNLNLLSETNIDQVLAAIHSLSDLKLVIVDSIQTLYSPEIGGMAGAISQIKGCTQILTSTAKDLGVPIILVGHVTKEGAVAGPKILEHMVDTVLQLEGDSQHMYRTLRTSKNRFGPVSEVGIFEMQEKGMIEVTNPSELFLEQRLPKTSGSVVTVVMEGHRPILFEVQALTTKTSFGYPRRTTSGYNNNRLQVILSILQKRAGIDTSSHDVYVSVAGGFKISEYSSDLAVCLAVASSLLDKPIKENSVVFGECGLNGEIRRVSQMEKRIAEAKKLGYKNIVSPMEFNSIKKALSASL</sequence>
<evidence type="ECO:0000259" key="14">
    <source>
        <dbReference type="PROSITE" id="PS50162"/>
    </source>
</evidence>
<evidence type="ECO:0000256" key="12">
    <source>
        <dbReference type="NCBIfam" id="TIGR00416"/>
    </source>
</evidence>
<evidence type="ECO:0000313" key="16">
    <source>
        <dbReference type="Proteomes" id="UP000176614"/>
    </source>
</evidence>
<dbReference type="GO" id="GO:0005829">
    <property type="term" value="C:cytosol"/>
    <property type="evidence" value="ECO:0007669"/>
    <property type="project" value="TreeGrafter"/>
</dbReference>
<comment type="domain">
    <text evidence="11">The middle region has homology to RecA with ATPase motifs including the RadA KNRFG motif, while the C-terminus is homologous to Lon protease.</text>
</comment>
<keyword evidence="7 11" id="KW-0067">ATP-binding</keyword>
<evidence type="ECO:0000256" key="4">
    <source>
        <dbReference type="ARBA" id="ARBA00022771"/>
    </source>
</evidence>
<evidence type="ECO:0000256" key="1">
    <source>
        <dbReference type="ARBA" id="ARBA00022723"/>
    </source>
</evidence>
<feature type="short sequence motif" description="RadA KNRFG motif" evidence="11">
    <location>
        <begin position="251"/>
        <end position="255"/>
    </location>
</feature>
<keyword evidence="3 11" id="KW-0227">DNA damage</keyword>
<keyword evidence="9 11" id="KW-0238">DNA-binding</keyword>
<protein>
    <recommendedName>
        <fullName evidence="11 12">DNA repair protein RadA</fullName>
    </recommendedName>
</protein>
<dbReference type="Proteomes" id="UP000176614">
    <property type="component" value="Unassembled WGS sequence"/>
</dbReference>
<dbReference type="InterPro" id="IPR004504">
    <property type="entry name" value="DNA_repair_RadA"/>
</dbReference>
<keyword evidence="6 13" id="KW-0862">Zinc</keyword>
<dbReference type="Gene3D" id="3.30.230.10">
    <property type="match status" value="1"/>
</dbReference>
<name>A0A1F4VZ59_UNCKA</name>
<proteinExistence type="inferred from homology"/>
<feature type="domain" description="RecA family profile 1" evidence="14">
    <location>
        <begin position="67"/>
        <end position="214"/>
    </location>
</feature>
<evidence type="ECO:0000256" key="7">
    <source>
        <dbReference type="ARBA" id="ARBA00022840"/>
    </source>
</evidence>
<dbReference type="GO" id="GO:0000725">
    <property type="term" value="P:recombinational repair"/>
    <property type="evidence" value="ECO:0007669"/>
    <property type="project" value="UniProtKB-UniRule"/>
</dbReference>
<dbReference type="InterPro" id="IPR014721">
    <property type="entry name" value="Ribsml_uS5_D2-typ_fold_subgr"/>
</dbReference>
<gene>
    <name evidence="11" type="primary">radA</name>
    <name evidence="15" type="ORF">A2264_05355</name>
</gene>
<dbReference type="GO" id="GO:0008270">
    <property type="term" value="F:zinc ion binding"/>
    <property type="evidence" value="ECO:0007669"/>
    <property type="project" value="UniProtKB-KW"/>
</dbReference>